<evidence type="ECO:0000313" key="1">
    <source>
        <dbReference type="EMBL" id="KAI3698682.1"/>
    </source>
</evidence>
<proteinExistence type="predicted"/>
<accession>A0ACB8ZMA0</accession>
<sequence length="68" mass="7293">MKQAATSAALALTGDTTAQVSKRWVKTKALQNQHPADSHEVTVLLQNYGNELCVILPAPFKPPLLPVA</sequence>
<name>A0ACB8ZMA0_CICIN</name>
<keyword evidence="2" id="KW-1185">Reference proteome</keyword>
<protein>
    <submittedName>
        <fullName evidence="1">Uncharacterized protein</fullName>
    </submittedName>
</protein>
<dbReference type="Proteomes" id="UP001055811">
    <property type="component" value="Linkage Group LG08"/>
</dbReference>
<reference evidence="2" key="1">
    <citation type="journal article" date="2022" name="Mol. Ecol. Resour.">
        <title>The genomes of chicory, endive, great burdock and yacon provide insights into Asteraceae palaeo-polyploidization history and plant inulin production.</title>
        <authorList>
            <person name="Fan W."/>
            <person name="Wang S."/>
            <person name="Wang H."/>
            <person name="Wang A."/>
            <person name="Jiang F."/>
            <person name="Liu H."/>
            <person name="Zhao H."/>
            <person name="Xu D."/>
            <person name="Zhang Y."/>
        </authorList>
    </citation>
    <scope>NUCLEOTIDE SEQUENCE [LARGE SCALE GENOMIC DNA]</scope>
    <source>
        <strain evidence="2">cv. Punajuju</strain>
    </source>
</reference>
<organism evidence="1 2">
    <name type="scientific">Cichorium intybus</name>
    <name type="common">Chicory</name>
    <dbReference type="NCBI Taxonomy" id="13427"/>
    <lineage>
        <taxon>Eukaryota</taxon>
        <taxon>Viridiplantae</taxon>
        <taxon>Streptophyta</taxon>
        <taxon>Embryophyta</taxon>
        <taxon>Tracheophyta</taxon>
        <taxon>Spermatophyta</taxon>
        <taxon>Magnoliopsida</taxon>
        <taxon>eudicotyledons</taxon>
        <taxon>Gunneridae</taxon>
        <taxon>Pentapetalae</taxon>
        <taxon>asterids</taxon>
        <taxon>campanulids</taxon>
        <taxon>Asterales</taxon>
        <taxon>Asteraceae</taxon>
        <taxon>Cichorioideae</taxon>
        <taxon>Cichorieae</taxon>
        <taxon>Cichoriinae</taxon>
        <taxon>Cichorium</taxon>
    </lineage>
</organism>
<gene>
    <name evidence="1" type="ORF">L2E82_42411</name>
</gene>
<reference evidence="1 2" key="2">
    <citation type="journal article" date="2022" name="Mol. Ecol. Resour.">
        <title>The genomes of chicory, endive, great burdock and yacon provide insights into Asteraceae paleo-polyploidization history and plant inulin production.</title>
        <authorList>
            <person name="Fan W."/>
            <person name="Wang S."/>
            <person name="Wang H."/>
            <person name="Wang A."/>
            <person name="Jiang F."/>
            <person name="Liu H."/>
            <person name="Zhao H."/>
            <person name="Xu D."/>
            <person name="Zhang Y."/>
        </authorList>
    </citation>
    <scope>NUCLEOTIDE SEQUENCE [LARGE SCALE GENOMIC DNA]</scope>
    <source>
        <strain evidence="2">cv. Punajuju</strain>
        <tissue evidence="1">Leaves</tissue>
    </source>
</reference>
<dbReference type="EMBL" id="CM042016">
    <property type="protein sequence ID" value="KAI3698682.1"/>
    <property type="molecule type" value="Genomic_DNA"/>
</dbReference>
<evidence type="ECO:0000313" key="2">
    <source>
        <dbReference type="Proteomes" id="UP001055811"/>
    </source>
</evidence>
<comment type="caution">
    <text evidence="1">The sequence shown here is derived from an EMBL/GenBank/DDBJ whole genome shotgun (WGS) entry which is preliminary data.</text>
</comment>